<accession>A0A9K3L6U2</accession>
<gene>
    <name evidence="2" type="ORF">IV203_000855</name>
</gene>
<dbReference type="Pfam" id="PF01928">
    <property type="entry name" value="CYTH"/>
    <property type="match status" value="1"/>
</dbReference>
<protein>
    <submittedName>
        <fullName evidence="2">CYTH-like domain containing protein</fullName>
    </submittedName>
</protein>
<dbReference type="PANTHER" id="PTHR14586:SF1">
    <property type="entry name" value="THIAMINE-TRIPHOSPHATASE"/>
    <property type="match status" value="1"/>
</dbReference>
<evidence type="ECO:0000259" key="1">
    <source>
        <dbReference type="Pfam" id="PF01928"/>
    </source>
</evidence>
<keyword evidence="3" id="KW-1185">Reference proteome</keyword>
<evidence type="ECO:0000313" key="3">
    <source>
        <dbReference type="Proteomes" id="UP000693970"/>
    </source>
</evidence>
<dbReference type="PANTHER" id="PTHR14586">
    <property type="entry name" value="THIAMINE-TRIPHOSPHATASE"/>
    <property type="match status" value="1"/>
</dbReference>
<comment type="caution">
    <text evidence="2">The sequence shown here is derived from an EMBL/GenBank/DDBJ whole genome shotgun (WGS) entry which is preliminary data.</text>
</comment>
<dbReference type="InterPro" id="IPR023577">
    <property type="entry name" value="CYTH_domain"/>
</dbReference>
<organism evidence="2 3">
    <name type="scientific">Nitzschia inconspicua</name>
    <dbReference type="NCBI Taxonomy" id="303405"/>
    <lineage>
        <taxon>Eukaryota</taxon>
        <taxon>Sar</taxon>
        <taxon>Stramenopiles</taxon>
        <taxon>Ochrophyta</taxon>
        <taxon>Bacillariophyta</taxon>
        <taxon>Bacillariophyceae</taxon>
        <taxon>Bacillariophycidae</taxon>
        <taxon>Bacillariales</taxon>
        <taxon>Bacillariaceae</taxon>
        <taxon>Nitzschia</taxon>
    </lineage>
</organism>
<dbReference type="InterPro" id="IPR039582">
    <property type="entry name" value="THTPA"/>
</dbReference>
<proteinExistence type="predicted"/>
<reference evidence="2" key="1">
    <citation type="journal article" date="2021" name="Sci. Rep.">
        <title>Diploid genomic architecture of Nitzschia inconspicua, an elite biomass production diatom.</title>
        <authorList>
            <person name="Oliver A."/>
            <person name="Podell S."/>
            <person name="Pinowska A."/>
            <person name="Traller J.C."/>
            <person name="Smith S.R."/>
            <person name="McClure R."/>
            <person name="Beliaev A."/>
            <person name="Bohutskyi P."/>
            <person name="Hill E.A."/>
            <person name="Rabines A."/>
            <person name="Zheng H."/>
            <person name="Allen L.Z."/>
            <person name="Kuo A."/>
            <person name="Grigoriev I.V."/>
            <person name="Allen A.E."/>
            <person name="Hazlebeck D."/>
            <person name="Allen E.E."/>
        </authorList>
    </citation>
    <scope>NUCLEOTIDE SEQUENCE</scope>
    <source>
        <strain evidence="2">Hildebrandi</strain>
    </source>
</reference>
<dbReference type="AlphaFoldDB" id="A0A9K3L6U2"/>
<name>A0A9K3L6U2_9STRA</name>
<reference evidence="2" key="2">
    <citation type="submission" date="2021-04" db="EMBL/GenBank/DDBJ databases">
        <authorList>
            <person name="Podell S."/>
        </authorList>
    </citation>
    <scope>NUCLEOTIDE SEQUENCE</scope>
    <source>
        <strain evidence="2">Hildebrandi</strain>
    </source>
</reference>
<sequence length="296" mass="32881">MTVVCFRTCQSFSLSPSRFKTLNVGGTSVTLNMILEVEQKFRIDNYDDDEIFSRLRTLGFRPEGTAVTFTDWYFDDLSSLALSLKDCWLRYREMGGHGEWQLKRGKSLQPGTVDSTSKSTVYEEVEGLEAVDIALAVIQSDNNTALRNEGGGIETEGHGATMKDFPAPSIPTSQAHSLQPFVRLVTNRASWILSHAGAHTESFATWNDKIRVDLDTTNTQYAVGEVETVVDSEDQVPEAQAVVQRVIELLVGNSENNTSPSPPIGKLEHFLLHFRPNHYQTLIQSGVLLDAGRVKN</sequence>
<dbReference type="GO" id="GO:0042357">
    <property type="term" value="P:thiamine diphosphate metabolic process"/>
    <property type="evidence" value="ECO:0007669"/>
    <property type="project" value="TreeGrafter"/>
</dbReference>
<dbReference type="Proteomes" id="UP000693970">
    <property type="component" value="Unassembled WGS sequence"/>
</dbReference>
<dbReference type="GO" id="GO:0000287">
    <property type="term" value="F:magnesium ion binding"/>
    <property type="evidence" value="ECO:0007669"/>
    <property type="project" value="TreeGrafter"/>
</dbReference>
<dbReference type="GO" id="GO:0050333">
    <property type="term" value="F:thiamine triphosphate phosphatase activity"/>
    <property type="evidence" value="ECO:0007669"/>
    <property type="project" value="InterPro"/>
</dbReference>
<dbReference type="EMBL" id="JAGRRH010000015">
    <property type="protein sequence ID" value="KAG7356169.1"/>
    <property type="molecule type" value="Genomic_DNA"/>
</dbReference>
<dbReference type="OrthoDB" id="442176at2759"/>
<feature type="domain" description="CYTH" evidence="1">
    <location>
        <begin position="36"/>
        <end position="247"/>
    </location>
</feature>
<evidence type="ECO:0000313" key="2">
    <source>
        <dbReference type="EMBL" id="KAG7356169.1"/>
    </source>
</evidence>